<protein>
    <submittedName>
        <fullName evidence="1">Uncharacterized protein</fullName>
    </submittedName>
</protein>
<reference evidence="1 2" key="1">
    <citation type="submission" date="2019-02" db="EMBL/GenBank/DDBJ databases">
        <title>Deep-cultivation of Planctomycetes and their phenomic and genomic characterization uncovers novel biology.</title>
        <authorList>
            <person name="Wiegand S."/>
            <person name="Jogler M."/>
            <person name="Boedeker C."/>
            <person name="Pinto D."/>
            <person name="Vollmers J."/>
            <person name="Rivas-Marin E."/>
            <person name="Kohn T."/>
            <person name="Peeters S.H."/>
            <person name="Heuer A."/>
            <person name="Rast P."/>
            <person name="Oberbeckmann S."/>
            <person name="Bunk B."/>
            <person name="Jeske O."/>
            <person name="Meyerdierks A."/>
            <person name="Storesund J.E."/>
            <person name="Kallscheuer N."/>
            <person name="Luecker S."/>
            <person name="Lage O.M."/>
            <person name="Pohl T."/>
            <person name="Merkel B.J."/>
            <person name="Hornburger P."/>
            <person name="Mueller R.-W."/>
            <person name="Bruemmer F."/>
            <person name="Labrenz M."/>
            <person name="Spormann A.M."/>
            <person name="Op den Camp H."/>
            <person name="Overmann J."/>
            <person name="Amann R."/>
            <person name="Jetten M.S.M."/>
            <person name="Mascher T."/>
            <person name="Medema M.H."/>
            <person name="Devos D.P."/>
            <person name="Kaster A.-K."/>
            <person name="Ovreas L."/>
            <person name="Rohde M."/>
            <person name="Galperin M.Y."/>
            <person name="Jogler C."/>
        </authorList>
    </citation>
    <scope>NUCLEOTIDE SEQUENCE [LARGE SCALE GENOMIC DNA]</scope>
    <source>
        <strain evidence="1 2">Pla163</strain>
    </source>
</reference>
<dbReference type="EMBL" id="CP036290">
    <property type="protein sequence ID" value="QDU83236.1"/>
    <property type="molecule type" value="Genomic_DNA"/>
</dbReference>
<organism evidence="1 2">
    <name type="scientific">Rohdeia mirabilis</name>
    <dbReference type="NCBI Taxonomy" id="2528008"/>
    <lineage>
        <taxon>Bacteria</taxon>
        <taxon>Pseudomonadati</taxon>
        <taxon>Planctomycetota</taxon>
        <taxon>Planctomycetia</taxon>
        <taxon>Planctomycetia incertae sedis</taxon>
        <taxon>Rohdeia</taxon>
    </lineage>
</organism>
<evidence type="ECO:0000313" key="2">
    <source>
        <dbReference type="Proteomes" id="UP000319342"/>
    </source>
</evidence>
<proteinExistence type="predicted"/>
<accession>A0A518CVI8</accession>
<gene>
    <name evidence="1" type="ORF">Pla163_03340</name>
</gene>
<dbReference type="AlphaFoldDB" id="A0A518CVI8"/>
<evidence type="ECO:0000313" key="1">
    <source>
        <dbReference type="EMBL" id="QDU83236.1"/>
    </source>
</evidence>
<keyword evidence="2" id="KW-1185">Reference proteome</keyword>
<sequence length="757" mass="81475">MIQRVVVVLGVVALVAVFAFLIAPGRDAVPVALPSAATDGLERDEPDSTVELAPGVPIDDRGVASADVVDAERPSEPSSRVALGTDETRRRWSDLVRPIALEEAGGLDAVGLAEATIEILLRDGTGSSFVVDDFVDEELLRSGRLAVLRAPNRCPRMLRVEDLREIEGAVQPVSMAPGARLELRREGPSNLETTVVKFHFAALRNERNRERMVKVDRRTRQALELMRAVLDGAAPVGDRKDAIFRLRSGSRYEDYVRLDGPPATDAYLSIEVEFTDATPVPIDGLPLVAGKSYRAEIEADGLAELRGSELDGSYGRSADVALVSAGETVRLGIAFDGAGTLVGEIPADVEGATLELWLLDPLEDEFVRSGADRELAPGPFTIAGLAPGSWAVRATLYGAAKSPDGADGEPPAGECRAYIERRFELERRAIHNVGLLEPVDDAALTVVPRLRVDAKVPPGLRTQLFEGLGSIGVIVESVDDLAAPARALRLAVDGTTLRPATLRGLAPGHYRVHVGTRRTKDDFVPTVAEVGLHWERLHEVHVRPDERTELEVEFAFQVPTRVTVSARLPDGTIRPDVVAWAFDSTTNAVIVANEWRTALIGTRGKGAALTAVSEPESTQLVLPDGEWTVLVQTWEGFVDDFIGTATWSSNTKVLPGPDGTWPSADVVVNVGPSAAATLGPRDGWFAAPPWLESGRAELHGSIVPIGWPADMAEAFTPSTGRSATLARRLLPRTRYRLLGSDVEFETGPPDSRVDVER</sequence>
<name>A0A518CVI8_9BACT</name>
<dbReference type="Proteomes" id="UP000319342">
    <property type="component" value="Chromosome"/>
</dbReference>
<dbReference type="RefSeq" id="WP_145182579.1">
    <property type="nucleotide sequence ID" value="NZ_CP036290.1"/>
</dbReference>